<protein>
    <submittedName>
        <fullName evidence="1">Uncharacterized protein</fullName>
    </submittedName>
</protein>
<dbReference type="Proteomes" id="UP000326678">
    <property type="component" value="Chromosome Gxm1"/>
</dbReference>
<gene>
    <name evidence="1" type="ORF">GXM_05426</name>
</gene>
<evidence type="ECO:0000313" key="1">
    <source>
        <dbReference type="EMBL" id="QFS47934.1"/>
    </source>
</evidence>
<name>A0A5P8W5K9_9NOSO</name>
<proteinExistence type="predicted"/>
<sequence length="66" mass="7293">MTAIAPWSITVITVKNWINGGVVMILDAIANLSYTPSQRSHTKQLYFTLRSAYNILSPVLGLNTNN</sequence>
<dbReference type="KEGG" id="nsh:GXM_05426"/>
<evidence type="ECO:0000313" key="2">
    <source>
        <dbReference type="Proteomes" id="UP000326678"/>
    </source>
</evidence>
<dbReference type="EMBL" id="CP045226">
    <property type="protein sequence ID" value="QFS47934.1"/>
    <property type="molecule type" value="Genomic_DNA"/>
</dbReference>
<organism evidence="1 2">
    <name type="scientific">Nostoc sphaeroides CCNUC1</name>
    <dbReference type="NCBI Taxonomy" id="2653204"/>
    <lineage>
        <taxon>Bacteria</taxon>
        <taxon>Bacillati</taxon>
        <taxon>Cyanobacteriota</taxon>
        <taxon>Cyanophyceae</taxon>
        <taxon>Nostocales</taxon>
        <taxon>Nostocaceae</taxon>
        <taxon>Nostoc</taxon>
    </lineage>
</organism>
<accession>A0A5P8W5K9</accession>
<dbReference type="AlphaFoldDB" id="A0A5P8W5K9"/>
<dbReference type="RefSeq" id="WP_152589989.1">
    <property type="nucleotide sequence ID" value="NZ_CP045226.1"/>
</dbReference>
<keyword evidence="2" id="KW-1185">Reference proteome</keyword>
<reference evidence="1 2" key="1">
    <citation type="submission" date="2019-10" db="EMBL/GenBank/DDBJ databases">
        <title>Genomic and transcriptomic insights into the perfect genentic adaptation of a filamentous nitrogen-fixing cyanobacterium to rice fields.</title>
        <authorList>
            <person name="Chen Z."/>
        </authorList>
    </citation>
    <scope>NUCLEOTIDE SEQUENCE [LARGE SCALE GENOMIC DNA]</scope>
    <source>
        <strain evidence="1">CCNUC1</strain>
    </source>
</reference>